<dbReference type="STRING" id="41427.A0A182JH30"/>
<evidence type="ECO:0000256" key="1">
    <source>
        <dbReference type="SAM" id="MobiDB-lite"/>
    </source>
</evidence>
<reference evidence="2" key="1">
    <citation type="submission" date="2022-08" db="UniProtKB">
        <authorList>
            <consortium name="EnsemblMetazoa"/>
        </authorList>
    </citation>
    <scope>IDENTIFICATION</scope>
    <source>
        <strain evidence="2">EBRO</strain>
    </source>
</reference>
<dbReference type="EnsemblMetazoa" id="AATE017963-RA">
    <property type="protein sequence ID" value="AATE017963-PA.1"/>
    <property type="gene ID" value="AATE017963"/>
</dbReference>
<feature type="compositionally biased region" description="Low complexity" evidence="1">
    <location>
        <begin position="714"/>
        <end position="728"/>
    </location>
</feature>
<feature type="compositionally biased region" description="Polar residues" evidence="1">
    <location>
        <begin position="747"/>
        <end position="773"/>
    </location>
</feature>
<proteinExistence type="predicted"/>
<dbReference type="VEuPathDB" id="VectorBase:AATE017963"/>
<feature type="compositionally biased region" description="Low complexity" evidence="1">
    <location>
        <begin position="781"/>
        <end position="803"/>
    </location>
</feature>
<feature type="compositionally biased region" description="Basic and acidic residues" evidence="1">
    <location>
        <begin position="284"/>
        <end position="301"/>
    </location>
</feature>
<feature type="region of interest" description="Disordered" evidence="1">
    <location>
        <begin position="272"/>
        <end position="302"/>
    </location>
</feature>
<sequence length="899" mass="99970">MASMRLASNVSIRPLESKFDEMIDENTSYYIDTNSFSAVDFDRFINSLEESYTVHHRSEVKATERQSETCAEDDDDEYGVYHSLSGYARTEQVSSYGGTPSTVSSANSSVESLLQLNAPHNTMLNAERSPIVTRKSFLNIFQYFDQDVTLDRDLLEEDSSLDEARSNRVSRYSLVELMEEKLEPRRGFASKKSNKLVLREWDTNVERVKEVRPPTGRVSEQRRVGRLNEQLLKVFESEETPCANNSLVRGWRTNGGKANATAPEKVSIVQHHHNPIGQPKKLAKSAEKRQNRDADGKKTDRSVVANASAPVSNVAADARQQVNHADSRKAKIVNAAPKIQQVLSKPAPNQRNLKDTSGTVPERDKCYVRNINDLFLQYRSRERTENGTFSDFNQHVREAIEEIEKIEENHVRSVLGKHAFEQPPGNTVNESSSPSYVSEPARPSPVEFAAAESDWEPVTIEEPPKLKLEATPEKPAESAVDMHYRLRHDTYRHQMNSLIETDQFVRMSAPDRNRLYLLDTIFNRSHLSLIHTVLALLQENIGKGDRVLLEASINGPVPSATSNRFVDTLAGGCYRIDAMTTSASGENCVELDVLAVDERTGRMLKITVEFVIDVADKLTYVHSRKANNVDEFHFVVRMVFEPPENELQKSHETGTNLSEHQLRVQASLQRLNIPDWYKQYSGKDGPANTTAPVPTAGAPGGILRKRNSDVGRWTGLSSKTTSLSSLGSHRSDRSPVMLSPSAHSHHGQTGFSRWSTSHLNSNQTSPSVSTRGSFTRGGLNASAMSGYSTASTTAGTAGTNSSAGVGGPSTIRNSFRQPYLGWRSQEKLSQPRTPAERCWLESSFVGTRPLDSPQTPMIENSSVLGSSHQKQQHQQQPQTAGDHYRFNAGMNGVGESTLI</sequence>
<evidence type="ECO:0000313" key="2">
    <source>
        <dbReference type="EnsemblMetazoa" id="AATE017963-PA.1"/>
    </source>
</evidence>
<feature type="compositionally biased region" description="Low complexity" evidence="1">
    <location>
        <begin position="868"/>
        <end position="878"/>
    </location>
</feature>
<feature type="region of interest" description="Disordered" evidence="1">
    <location>
        <begin position="846"/>
        <end position="899"/>
    </location>
</feature>
<name>A0A182JH30_ANOAO</name>
<organism evidence="2">
    <name type="scientific">Anopheles atroparvus</name>
    <name type="common">European mosquito</name>
    <dbReference type="NCBI Taxonomy" id="41427"/>
    <lineage>
        <taxon>Eukaryota</taxon>
        <taxon>Metazoa</taxon>
        <taxon>Ecdysozoa</taxon>
        <taxon>Arthropoda</taxon>
        <taxon>Hexapoda</taxon>
        <taxon>Insecta</taxon>
        <taxon>Pterygota</taxon>
        <taxon>Neoptera</taxon>
        <taxon>Endopterygota</taxon>
        <taxon>Diptera</taxon>
        <taxon>Nematocera</taxon>
        <taxon>Culicoidea</taxon>
        <taxon>Culicidae</taxon>
        <taxon>Anophelinae</taxon>
        <taxon>Anopheles</taxon>
    </lineage>
</organism>
<feature type="compositionally biased region" description="Polar residues" evidence="1">
    <location>
        <begin position="852"/>
        <end position="867"/>
    </location>
</feature>
<dbReference type="AlphaFoldDB" id="A0A182JH30"/>
<feature type="region of interest" description="Disordered" evidence="1">
    <location>
        <begin position="679"/>
        <end position="818"/>
    </location>
</feature>
<accession>A0A182JH30</accession>
<protein>
    <submittedName>
        <fullName evidence="2">Uncharacterized protein</fullName>
    </submittedName>
</protein>
<feature type="region of interest" description="Disordered" evidence="1">
    <location>
        <begin position="419"/>
        <end position="443"/>
    </location>
</feature>
<feature type="compositionally biased region" description="Polar residues" evidence="1">
    <location>
        <begin position="424"/>
        <end position="436"/>
    </location>
</feature>